<evidence type="ECO:0000313" key="4">
    <source>
        <dbReference type="Proteomes" id="UP001162889"/>
    </source>
</evidence>
<proteinExistence type="predicted"/>
<dbReference type="Proteomes" id="UP001155901">
    <property type="component" value="Unassembled WGS sequence"/>
</dbReference>
<sequence length="184" mass="20037">MAEVNKLPIPSYLARQRACLAQFMDEHPNIFAAPEGGGAWARFVLVGAIPEGRDRHVVDKALGMLVGTIRSAQMSLNQRDSLTQVFARTRLSGMADFAPDAAALELASADEDPEDLAAYAQAITIYKRCTEAGIIDGNELPRFVEEAFDAMPGTTALARSLIEAANRMVQIDLEHVLVEERHGE</sequence>
<dbReference type="RefSeq" id="WP_217943227.1">
    <property type="nucleotide sequence ID" value="NZ_JAHTGR010000008.1"/>
</dbReference>
<dbReference type="Proteomes" id="UP001162889">
    <property type="component" value="Unassembled WGS sequence"/>
</dbReference>
<reference evidence="1" key="1">
    <citation type="submission" date="2021-07" db="EMBL/GenBank/DDBJ databases">
        <title>Characterization of violacein-producing bacteria and related species.</title>
        <authorList>
            <person name="Wilson H.S."/>
            <person name="De Leon M.E."/>
        </authorList>
    </citation>
    <scope>NUCLEOTIDE SEQUENCE</scope>
    <source>
        <strain evidence="1">HSC-15S17</strain>
    </source>
</reference>
<evidence type="ECO:0000313" key="2">
    <source>
        <dbReference type="EMBL" id="MCP2010662.1"/>
    </source>
</evidence>
<comment type="caution">
    <text evidence="1">The sequence shown here is derived from an EMBL/GenBank/DDBJ whole genome shotgun (WGS) entry which is preliminary data.</text>
</comment>
<dbReference type="AlphaFoldDB" id="A0AA41HCN2"/>
<dbReference type="EMBL" id="JAHTGR010000008">
    <property type="protein sequence ID" value="MBV6322457.1"/>
    <property type="molecule type" value="Genomic_DNA"/>
</dbReference>
<dbReference type="EMBL" id="JALJZU010000009">
    <property type="protein sequence ID" value="MCP2010662.1"/>
    <property type="molecule type" value="Genomic_DNA"/>
</dbReference>
<name>A0AA41HCN2_9BURK</name>
<protein>
    <submittedName>
        <fullName evidence="1">Uncharacterized protein</fullName>
    </submittedName>
</protein>
<evidence type="ECO:0000313" key="1">
    <source>
        <dbReference type="EMBL" id="MBV6322457.1"/>
    </source>
</evidence>
<keyword evidence="4" id="KW-1185">Reference proteome</keyword>
<organism evidence="1 3">
    <name type="scientific">Duganella violaceipulchra</name>
    <dbReference type="NCBI Taxonomy" id="2849652"/>
    <lineage>
        <taxon>Bacteria</taxon>
        <taxon>Pseudomonadati</taxon>
        <taxon>Pseudomonadota</taxon>
        <taxon>Betaproteobacteria</taxon>
        <taxon>Burkholderiales</taxon>
        <taxon>Oxalobacteraceae</taxon>
        <taxon>Telluria group</taxon>
        <taxon>Duganella</taxon>
    </lineage>
</organism>
<gene>
    <name evidence="1" type="ORF">KVP70_16060</name>
    <name evidence="2" type="ORF">L1274_004404</name>
</gene>
<evidence type="ECO:0000313" key="3">
    <source>
        <dbReference type="Proteomes" id="UP001155901"/>
    </source>
</evidence>
<accession>A0AA41HCN2</accession>
<reference evidence="2" key="2">
    <citation type="submission" date="2022-03" db="EMBL/GenBank/DDBJ databases">
        <title>Genome Encyclopedia of Bacteria and Archaea VI: Functional Genomics of Type Strains.</title>
        <authorList>
            <person name="Whitman W."/>
        </authorList>
    </citation>
    <scope>NUCLEOTIDE SEQUENCE</scope>
    <source>
        <strain evidence="2">HSC-15S17</strain>
    </source>
</reference>